<dbReference type="PANTHER" id="PTHR33841:SF1">
    <property type="entry name" value="DNA METHYLTRANSFERASE A"/>
    <property type="match status" value="1"/>
</dbReference>
<comment type="caution">
    <text evidence="10">The sequence shown here is derived from an EMBL/GenBank/DDBJ whole genome shotgun (WGS) entry which is preliminary data.</text>
</comment>
<evidence type="ECO:0000256" key="6">
    <source>
        <dbReference type="ARBA" id="ARBA00023125"/>
    </source>
</evidence>
<dbReference type="SUPFAM" id="SSF53335">
    <property type="entry name" value="S-adenosyl-L-methionine-dependent methyltransferases"/>
    <property type="match status" value="1"/>
</dbReference>
<accession>A0ABP7YV53</accession>
<feature type="domain" description="Type II methyltransferase M.TaqI-like" evidence="8">
    <location>
        <begin position="75"/>
        <end position="222"/>
    </location>
</feature>
<dbReference type="EC" id="2.1.1.72" evidence="1"/>
<proteinExistence type="predicted"/>
<evidence type="ECO:0000256" key="3">
    <source>
        <dbReference type="ARBA" id="ARBA00022679"/>
    </source>
</evidence>
<evidence type="ECO:0000256" key="1">
    <source>
        <dbReference type="ARBA" id="ARBA00011900"/>
    </source>
</evidence>
<dbReference type="PANTHER" id="PTHR33841">
    <property type="entry name" value="DNA METHYLTRANSFERASE YEEA-RELATED"/>
    <property type="match status" value="1"/>
</dbReference>
<evidence type="ECO:0000259" key="9">
    <source>
        <dbReference type="Pfam" id="PF12950"/>
    </source>
</evidence>
<comment type="catalytic activity">
    <reaction evidence="7">
        <text>a 2'-deoxyadenosine in DNA + S-adenosyl-L-methionine = an N(6)-methyl-2'-deoxyadenosine in DNA + S-adenosyl-L-homocysteine + H(+)</text>
        <dbReference type="Rhea" id="RHEA:15197"/>
        <dbReference type="Rhea" id="RHEA-COMP:12418"/>
        <dbReference type="Rhea" id="RHEA-COMP:12419"/>
        <dbReference type="ChEBI" id="CHEBI:15378"/>
        <dbReference type="ChEBI" id="CHEBI:57856"/>
        <dbReference type="ChEBI" id="CHEBI:59789"/>
        <dbReference type="ChEBI" id="CHEBI:90615"/>
        <dbReference type="ChEBI" id="CHEBI:90616"/>
        <dbReference type="EC" id="2.1.1.72"/>
    </reaction>
</comment>
<protein>
    <recommendedName>
        <fullName evidence="1">site-specific DNA-methyltransferase (adenine-specific)</fullName>
        <ecNumber evidence="1">2.1.1.72</ecNumber>
    </recommendedName>
</protein>
<keyword evidence="3" id="KW-0808">Transferase</keyword>
<evidence type="ECO:0000256" key="7">
    <source>
        <dbReference type="ARBA" id="ARBA00047942"/>
    </source>
</evidence>
<dbReference type="Gene3D" id="3.40.50.150">
    <property type="entry name" value="Vaccinia Virus protein VP39"/>
    <property type="match status" value="1"/>
</dbReference>
<keyword evidence="5" id="KW-0680">Restriction system</keyword>
<dbReference type="RefSeq" id="WP_229355246.1">
    <property type="nucleotide sequence ID" value="NZ_BAABAO010000016.1"/>
</dbReference>
<dbReference type="InterPro" id="IPR011639">
    <property type="entry name" value="MethylTrfase_TaqI-like_dom"/>
</dbReference>
<evidence type="ECO:0000256" key="2">
    <source>
        <dbReference type="ARBA" id="ARBA00022603"/>
    </source>
</evidence>
<dbReference type="Proteomes" id="UP001501333">
    <property type="component" value="Unassembled WGS sequence"/>
</dbReference>
<dbReference type="InterPro" id="IPR023135">
    <property type="entry name" value="N6_DNA_MeTrfase_TaqI_C"/>
</dbReference>
<organism evidence="10 11">
    <name type="scientific">Flavobacterium chungbukense</name>
    <dbReference type="NCBI Taxonomy" id="877464"/>
    <lineage>
        <taxon>Bacteria</taxon>
        <taxon>Pseudomonadati</taxon>
        <taxon>Bacteroidota</taxon>
        <taxon>Flavobacteriia</taxon>
        <taxon>Flavobacteriales</taxon>
        <taxon>Flavobacteriaceae</taxon>
        <taxon>Flavobacterium</taxon>
    </lineage>
</organism>
<dbReference type="Gene3D" id="3.90.220.10">
    <property type="entry name" value="Adenine-n6-DNA-methyltransferase Taqi, Chain A, domain 2"/>
    <property type="match status" value="1"/>
</dbReference>
<dbReference type="Pfam" id="PF12950">
    <property type="entry name" value="TaqI_C"/>
    <property type="match status" value="1"/>
</dbReference>
<evidence type="ECO:0000256" key="4">
    <source>
        <dbReference type="ARBA" id="ARBA00022691"/>
    </source>
</evidence>
<dbReference type="InterPro" id="IPR050953">
    <property type="entry name" value="N4_N6_ade-DNA_methylase"/>
</dbReference>
<keyword evidence="11" id="KW-1185">Reference proteome</keyword>
<keyword evidence="4" id="KW-0949">S-adenosyl-L-methionine</keyword>
<dbReference type="InterPro" id="IPR025931">
    <property type="entry name" value="TaqI_C"/>
</dbReference>
<dbReference type="EMBL" id="BAABAO010000016">
    <property type="protein sequence ID" value="GAA4141767.1"/>
    <property type="molecule type" value="Genomic_DNA"/>
</dbReference>
<keyword evidence="2" id="KW-0489">Methyltransferase</keyword>
<sequence length="584" mass="67662">MVTIENYSLDKRKNEGIFYTPPFLAEYLSRKVIKYWGVNREISSVIDPACGDSELLRSFITEINNYSQISLPKIIGVDKDNNAIFNSKTKLNHLNLKVKSYFINTDALFPFEFIKPEIGWKKLREDTNCKHGFNISLSNPPWGSDIKSYNLKDLNSSFKLSKGQFDVFDLFFETILTNLSKNGIYGLILPDSVFSQEQTKFRELISKKTSIHLIARLGEKIFPDINRACVVIIGENKIPKNNHYVDCFRLTADFKKMVISNKLSLEEVEKELSHKVLQTRFLENKNYLFDIDLKIEEQDLIGKLKSYSTELNNFLESKRGAELSKKGIVCQCNNCEYWMPFPRSKNPKCNNCRSTINLDETKSEKIISSIPSSNSIKLKVGEDLYRYTSKSKSFIDLSKKGINYKNLDIYQKTKILVRKTGIGITASIDYENSMTNQVVYILNLKKEFKDNLTLEFVLSILNSRVVTYYLIKKYGENEWRTHPYLTQNALMNLPFPLLKLKEERTQKAIIKITKLINEEVHNSNEINISKNTDLLIERIVADLFNLNQSDYHIIFETLKNCEQLIPIKRLLNCNVTEIFNLNGL</sequence>
<dbReference type="InterPro" id="IPR029063">
    <property type="entry name" value="SAM-dependent_MTases_sf"/>
</dbReference>
<reference evidence="11" key="1">
    <citation type="journal article" date="2019" name="Int. J. Syst. Evol. Microbiol.">
        <title>The Global Catalogue of Microorganisms (GCM) 10K type strain sequencing project: providing services to taxonomists for standard genome sequencing and annotation.</title>
        <authorList>
            <consortium name="The Broad Institute Genomics Platform"/>
            <consortium name="The Broad Institute Genome Sequencing Center for Infectious Disease"/>
            <person name="Wu L."/>
            <person name="Ma J."/>
        </authorList>
    </citation>
    <scope>NUCLEOTIDE SEQUENCE [LARGE SCALE GENOMIC DNA]</scope>
    <source>
        <strain evidence="11">JCM 17386</strain>
    </source>
</reference>
<gene>
    <name evidence="10" type="ORF">GCM10022250_43650</name>
</gene>
<dbReference type="PRINTS" id="PR00507">
    <property type="entry name" value="N12N6MTFRASE"/>
</dbReference>
<name>A0ABP7YV53_9FLAO</name>
<evidence type="ECO:0000313" key="10">
    <source>
        <dbReference type="EMBL" id="GAA4141767.1"/>
    </source>
</evidence>
<evidence type="ECO:0000256" key="5">
    <source>
        <dbReference type="ARBA" id="ARBA00022747"/>
    </source>
</evidence>
<evidence type="ECO:0000259" key="8">
    <source>
        <dbReference type="Pfam" id="PF07669"/>
    </source>
</evidence>
<dbReference type="Pfam" id="PF07669">
    <property type="entry name" value="Eco57I"/>
    <property type="match status" value="1"/>
</dbReference>
<evidence type="ECO:0000313" key="11">
    <source>
        <dbReference type="Proteomes" id="UP001501333"/>
    </source>
</evidence>
<dbReference type="SUPFAM" id="SSF116734">
    <property type="entry name" value="DNA methylase specificity domain"/>
    <property type="match status" value="1"/>
</dbReference>
<keyword evidence="6" id="KW-0238">DNA-binding</keyword>
<feature type="domain" description="TaqI-like C-terminal specificity" evidence="9">
    <location>
        <begin position="380"/>
        <end position="494"/>
    </location>
</feature>